<dbReference type="EMBL" id="JACIJI010000004">
    <property type="protein sequence ID" value="MBB5719292.1"/>
    <property type="molecule type" value="Genomic_DNA"/>
</dbReference>
<evidence type="ECO:0000313" key="3">
    <source>
        <dbReference type="Proteomes" id="UP000554342"/>
    </source>
</evidence>
<gene>
    <name evidence="2" type="ORF">FHR23_002233</name>
</gene>
<accession>A0A840Z0R3</accession>
<reference evidence="2 3" key="1">
    <citation type="submission" date="2020-08" db="EMBL/GenBank/DDBJ databases">
        <title>Genomic Encyclopedia of Type Strains, Phase IV (KMG-IV): sequencing the most valuable type-strain genomes for metagenomic binning, comparative biology and taxonomic classification.</title>
        <authorList>
            <person name="Goeker M."/>
        </authorList>
    </citation>
    <scope>NUCLEOTIDE SEQUENCE [LARGE SCALE GENOMIC DNA]</scope>
    <source>
        <strain evidence="2 3">DSM 27203</strain>
    </source>
</reference>
<organism evidence="2 3">
    <name type="scientific">Stakelama sediminis</name>
    <dbReference type="NCBI Taxonomy" id="463200"/>
    <lineage>
        <taxon>Bacteria</taxon>
        <taxon>Pseudomonadati</taxon>
        <taxon>Pseudomonadota</taxon>
        <taxon>Alphaproteobacteria</taxon>
        <taxon>Sphingomonadales</taxon>
        <taxon>Sphingomonadaceae</taxon>
        <taxon>Stakelama</taxon>
    </lineage>
</organism>
<protein>
    <recommendedName>
        <fullName evidence="1">PIN domain-containing protein</fullName>
    </recommendedName>
</protein>
<dbReference type="RefSeq" id="WP_345573422.1">
    <property type="nucleotide sequence ID" value="NZ_BAABIF010000001.1"/>
</dbReference>
<feature type="domain" description="PIN" evidence="1">
    <location>
        <begin position="5"/>
        <end position="141"/>
    </location>
</feature>
<dbReference type="InterPro" id="IPR029060">
    <property type="entry name" value="PIN-like_dom_sf"/>
</dbReference>
<dbReference type="Proteomes" id="UP000554342">
    <property type="component" value="Unassembled WGS sequence"/>
</dbReference>
<comment type="caution">
    <text evidence="2">The sequence shown here is derived from an EMBL/GenBank/DDBJ whole genome shotgun (WGS) entry which is preliminary data.</text>
</comment>
<dbReference type="Pfam" id="PF13638">
    <property type="entry name" value="PIN_4"/>
    <property type="match status" value="1"/>
</dbReference>
<proteinExistence type="predicted"/>
<keyword evidence="3" id="KW-1185">Reference proteome</keyword>
<dbReference type="InterPro" id="IPR002716">
    <property type="entry name" value="PIN_dom"/>
</dbReference>
<name>A0A840Z0R3_9SPHN</name>
<sequence length="449" mass="50451">MALFLDTNCFLQLRDFEQIAWRELFPEAKQIALFVCSAVISELDKHKTSTNQRRRNRARKALRLIEAAADASEMTLPIRTENPNVELAIWRGRPVWSDFPSLDERNPDDYLVVAAATDPHGTVLSHDTGPRIRARMVGVRAACPPDAWLLPVEQTDDQRKIGQLTRELEAAHNARPRLEVLLPNDDPVTMTVVSVPYLGPSAIRDLVARTLAQFPMKHVQATNYSDRYSVLSDRFAIGQTRIDAYHDEYEQFQSAVRTYYTTLHEKVSDHALAQFAPGIIQNVGSVSAKNLTIVIVAEGAIEIMADRNDAELRLGSISLPKPPEPPRARTFYDARQVIRPPKPRDPMRFYWRERPQTIGSTQSSLECADFRPGCEYNVGVLIYAGGDLPSSGTLSISASAEHHETVTAKRMFTFRRDTAGWLDPLVQSLLPDPVRIAFAEIDAAQLPDW</sequence>
<dbReference type="Gene3D" id="3.40.50.1010">
    <property type="entry name" value="5'-nuclease"/>
    <property type="match status" value="1"/>
</dbReference>
<dbReference type="AlphaFoldDB" id="A0A840Z0R3"/>
<dbReference type="SUPFAM" id="SSF88723">
    <property type="entry name" value="PIN domain-like"/>
    <property type="match status" value="1"/>
</dbReference>
<evidence type="ECO:0000259" key="1">
    <source>
        <dbReference type="Pfam" id="PF13638"/>
    </source>
</evidence>
<evidence type="ECO:0000313" key="2">
    <source>
        <dbReference type="EMBL" id="MBB5719292.1"/>
    </source>
</evidence>